<dbReference type="GO" id="GO:0006635">
    <property type="term" value="P:fatty acid beta-oxidation"/>
    <property type="evidence" value="ECO:0007669"/>
    <property type="project" value="TreeGrafter"/>
</dbReference>
<keyword evidence="2 3" id="KW-0456">Lyase</keyword>
<dbReference type="Gene3D" id="1.10.12.10">
    <property type="entry name" value="Lyase 2-enoyl-coa Hydratase, Chain A, domain 2"/>
    <property type="match status" value="1"/>
</dbReference>
<dbReference type="InterPro" id="IPR029045">
    <property type="entry name" value="ClpP/crotonase-like_dom_sf"/>
</dbReference>
<sequence>MTGGLLRCAVADGVATITIDRPDKRNAMTAAMWRELPGLLAVLAADPDVRVLVLTGAGGNFCAGADIAELPTINRGEGAHLSTRAEEALAAFPKPTIAAIDGYCVGGGCQLAAACDLRFGTGDARFGITPARLGIVYPGTATARIVRLIGPSAAKYLLYSADLVDARHALRIGLLDEIVPAEGLTARITAFAGTLTTRSLLTQRATKEIVDAVVAGEPFGDRVAYWREEADAGGDAAEGVAAFLDRRTPRFTWTTPRA</sequence>
<dbReference type="Pfam" id="PF00378">
    <property type="entry name" value="ECH_1"/>
    <property type="match status" value="1"/>
</dbReference>
<keyword evidence="4" id="KW-1185">Reference proteome</keyword>
<dbReference type="PANTHER" id="PTHR11941:SF127">
    <property type="entry name" value="ENOYL-COA HYDRATASE ECHA18 (ENOYL HYDRASE) (UNSATURATED ACYL-COA HYDRATASE) (CROTONASE)-RELATED"/>
    <property type="match status" value="1"/>
</dbReference>
<dbReference type="InterPro" id="IPR001753">
    <property type="entry name" value="Enoyl-CoA_hydra/iso"/>
</dbReference>
<evidence type="ECO:0000313" key="4">
    <source>
        <dbReference type="Proteomes" id="UP000242367"/>
    </source>
</evidence>
<gene>
    <name evidence="3" type="primary">echA8_1</name>
    <name evidence="3" type="ORF">BTM25_09030</name>
</gene>
<accession>A0A2P4UN84</accession>
<dbReference type="EMBL" id="MTBP01000001">
    <property type="protein sequence ID" value="POM26502.1"/>
    <property type="molecule type" value="Genomic_DNA"/>
</dbReference>
<protein>
    <submittedName>
        <fullName evidence="3">Putative enoyl-CoA hydratase echA8</fullName>
        <ecNumber evidence="3">4.2.1.17</ecNumber>
    </submittedName>
</protein>
<dbReference type="RefSeq" id="WP_103561462.1">
    <property type="nucleotide sequence ID" value="NZ_MTBP01000001.1"/>
</dbReference>
<dbReference type="GO" id="GO:0004300">
    <property type="term" value="F:enoyl-CoA hydratase activity"/>
    <property type="evidence" value="ECO:0007669"/>
    <property type="project" value="UniProtKB-EC"/>
</dbReference>
<dbReference type="EC" id="4.2.1.17" evidence="3"/>
<dbReference type="InterPro" id="IPR014748">
    <property type="entry name" value="Enoyl-CoA_hydra_C"/>
</dbReference>
<evidence type="ECO:0000256" key="2">
    <source>
        <dbReference type="ARBA" id="ARBA00023239"/>
    </source>
</evidence>
<evidence type="ECO:0000313" key="3">
    <source>
        <dbReference type="EMBL" id="POM26502.1"/>
    </source>
</evidence>
<dbReference type="SUPFAM" id="SSF52096">
    <property type="entry name" value="ClpP/crotonase"/>
    <property type="match status" value="1"/>
</dbReference>
<dbReference type="Gene3D" id="3.90.226.10">
    <property type="entry name" value="2-enoyl-CoA Hydratase, Chain A, domain 1"/>
    <property type="match status" value="1"/>
</dbReference>
<name>A0A2P4UN84_9ACTN</name>
<reference evidence="3 4" key="1">
    <citation type="journal article" date="2017" name="Chemistry">
        <title>Isolation, Biosynthesis and Chemical Modifications of Rubterolones A-F: Rare Tropolone Alkaloids from Actinomadura sp. 5-2.</title>
        <authorList>
            <person name="Guo H."/>
            <person name="Benndorf R."/>
            <person name="Leichnitz D."/>
            <person name="Klassen J.L."/>
            <person name="Vollmers J."/>
            <person name="Gorls H."/>
            <person name="Steinacker M."/>
            <person name="Weigel C."/>
            <person name="Dahse H.M."/>
            <person name="Kaster A.K."/>
            <person name="de Beer Z.W."/>
            <person name="Poulsen M."/>
            <person name="Beemelmanns C."/>
        </authorList>
    </citation>
    <scope>NUCLEOTIDE SEQUENCE [LARGE SCALE GENOMIC DNA]</scope>
    <source>
        <strain evidence="3 4">5-2</strain>
    </source>
</reference>
<dbReference type="Proteomes" id="UP000242367">
    <property type="component" value="Unassembled WGS sequence"/>
</dbReference>
<evidence type="ECO:0000256" key="1">
    <source>
        <dbReference type="ARBA" id="ARBA00005254"/>
    </source>
</evidence>
<dbReference type="PANTHER" id="PTHR11941">
    <property type="entry name" value="ENOYL-COA HYDRATASE-RELATED"/>
    <property type="match status" value="1"/>
</dbReference>
<dbReference type="CDD" id="cd06558">
    <property type="entry name" value="crotonase-like"/>
    <property type="match status" value="1"/>
</dbReference>
<comment type="similarity">
    <text evidence="1">Belongs to the enoyl-CoA hydratase/isomerase family.</text>
</comment>
<proteinExistence type="inferred from homology"/>
<comment type="caution">
    <text evidence="3">The sequence shown here is derived from an EMBL/GenBank/DDBJ whole genome shotgun (WGS) entry which is preliminary data.</text>
</comment>
<organism evidence="3 4">
    <name type="scientific">Actinomadura rubteroloni</name>
    <dbReference type="NCBI Taxonomy" id="1926885"/>
    <lineage>
        <taxon>Bacteria</taxon>
        <taxon>Bacillati</taxon>
        <taxon>Actinomycetota</taxon>
        <taxon>Actinomycetes</taxon>
        <taxon>Streptosporangiales</taxon>
        <taxon>Thermomonosporaceae</taxon>
        <taxon>Actinomadura</taxon>
    </lineage>
</organism>
<dbReference type="AlphaFoldDB" id="A0A2P4UN84"/>